<organism evidence="2 3">
    <name type="scientific">Eiseniibacteriota bacterium</name>
    <dbReference type="NCBI Taxonomy" id="2212470"/>
    <lineage>
        <taxon>Bacteria</taxon>
        <taxon>Candidatus Eiseniibacteriota</taxon>
    </lineage>
</organism>
<reference evidence="2" key="1">
    <citation type="submission" date="2019-03" db="EMBL/GenBank/DDBJ databases">
        <title>Lake Tanganyika Metagenome-Assembled Genomes (MAGs).</title>
        <authorList>
            <person name="Tran P."/>
        </authorList>
    </citation>
    <scope>NUCLEOTIDE SEQUENCE</scope>
    <source>
        <strain evidence="2">M_DeepCast_400m_m2_100</strain>
    </source>
</reference>
<feature type="signal peptide" evidence="1">
    <location>
        <begin position="1"/>
        <end position="42"/>
    </location>
</feature>
<sequence>MKAPAKRRARAIAPGLLVCAKRALARPALCACLVLAALPLAAQGPGALPVEAAGEIPFVLDAAALLDEAGRAQVYFTLAVPGEALHCAPGPPGEVDRYEVELQLDNLDGSGGLALGRSQRITVPCDRERLEAEEPGRAAHRLLFLNAPWEGQGEGFELRLLDLESTRAGLLYHIQGSHKRGLARGRVPRAEIVEGRGLSGTIHLWDAQEEAFAEGWWGDFLLGRAAEARPAVDPNPGRVYGLRRRTARAYVEAYGLEGEEVRLRALLRSWPDGAVMAERRADGVLPWERTAIVHRLDVDELESGAYELELRVESRRGGGGAWRSAARLQVLWREASWDRTGAELLSEARLLLDEGDLERFAALEPGPREAFLDSLWGDIDGLIGGPLQTGPARALFEERLRAADARFPRLRSGGLSDRSRVLIRYGEPDEFHKELAPTDETLLGSFLGREIGDAERSETGGARRRTRHDDSAYEVWYYMNRGSPLVPDRGGRRGPQTLKFIFADRMRTGEYRLIYTNTLEGRD</sequence>
<name>A0A937X9R5_UNCEI</name>
<protein>
    <submittedName>
        <fullName evidence="2">GWxTD domain-containing protein</fullName>
    </submittedName>
</protein>
<accession>A0A937X9R5</accession>
<gene>
    <name evidence="2" type="ORF">FJY75_08165</name>
</gene>
<dbReference type="Proteomes" id="UP000748308">
    <property type="component" value="Unassembled WGS sequence"/>
</dbReference>
<dbReference type="EMBL" id="VGIY01000193">
    <property type="protein sequence ID" value="MBM3317815.1"/>
    <property type="molecule type" value="Genomic_DNA"/>
</dbReference>
<dbReference type="InterPro" id="IPR030959">
    <property type="entry name" value="GWxTD_dom"/>
</dbReference>
<proteinExistence type="predicted"/>
<evidence type="ECO:0000256" key="1">
    <source>
        <dbReference type="SAM" id="SignalP"/>
    </source>
</evidence>
<feature type="chain" id="PRO_5037830051" evidence="1">
    <location>
        <begin position="43"/>
        <end position="523"/>
    </location>
</feature>
<comment type="caution">
    <text evidence="2">The sequence shown here is derived from an EMBL/GenBank/DDBJ whole genome shotgun (WGS) entry which is preliminary data.</text>
</comment>
<dbReference type="AlphaFoldDB" id="A0A937X9R5"/>
<keyword evidence="1" id="KW-0732">Signal</keyword>
<dbReference type="NCBIfam" id="TIGR04514">
    <property type="entry name" value="GWxTD_dom"/>
    <property type="match status" value="1"/>
</dbReference>
<evidence type="ECO:0000313" key="3">
    <source>
        <dbReference type="Proteomes" id="UP000748308"/>
    </source>
</evidence>
<evidence type="ECO:0000313" key="2">
    <source>
        <dbReference type="EMBL" id="MBM3317815.1"/>
    </source>
</evidence>